<evidence type="ECO:0000256" key="3">
    <source>
        <dbReference type="ARBA" id="ARBA00023203"/>
    </source>
</evidence>
<reference evidence="5" key="1">
    <citation type="submission" date="2020-06" db="EMBL/GenBank/DDBJ databases">
        <title>Draft genome of Bugula neritina, a colonial animal packing powerful symbionts and potential medicines.</title>
        <authorList>
            <person name="Rayko M."/>
        </authorList>
    </citation>
    <scope>NUCLEOTIDE SEQUENCE [LARGE SCALE GENOMIC DNA]</scope>
    <source>
        <strain evidence="5">Kwan_BN1</strain>
    </source>
</reference>
<dbReference type="InterPro" id="IPR022768">
    <property type="entry name" value="Fascin-like_dom"/>
</dbReference>
<sequence length="76" mass="8116">MIIQLAKGSNGKYWSSDGGQVLCVGEAGEATGFQLELLGNSRVGLKTTEGKYLRGENNGVLTASGDEIKNDTKYEF</sequence>
<gene>
    <name evidence="5" type="ORF">EB796_017300</name>
</gene>
<dbReference type="Pfam" id="PF06268">
    <property type="entry name" value="Fascin"/>
    <property type="match status" value="1"/>
</dbReference>
<dbReference type="AlphaFoldDB" id="A0A7J7JG89"/>
<name>A0A7J7JG89_BUGNE</name>
<dbReference type="Gene3D" id="2.80.10.50">
    <property type="match status" value="1"/>
</dbReference>
<dbReference type="GO" id="GO:0005737">
    <property type="term" value="C:cytoplasm"/>
    <property type="evidence" value="ECO:0007669"/>
    <property type="project" value="UniProtKB-SubCell"/>
</dbReference>
<accession>A0A7J7JG89</accession>
<dbReference type="CDD" id="cd23337">
    <property type="entry name" value="beta-trefoil_FSCN_rpt4"/>
    <property type="match status" value="1"/>
</dbReference>
<dbReference type="GO" id="GO:0030674">
    <property type="term" value="F:protein-macromolecule adaptor activity"/>
    <property type="evidence" value="ECO:0007669"/>
    <property type="project" value="InterPro"/>
</dbReference>
<dbReference type="SUPFAM" id="SSF50405">
    <property type="entry name" value="Actin-crosslinking proteins"/>
    <property type="match status" value="1"/>
</dbReference>
<comment type="subcellular location">
    <subcellularLocation>
        <location evidence="1">Cytoplasm</location>
    </subcellularLocation>
</comment>
<evidence type="ECO:0000256" key="2">
    <source>
        <dbReference type="ARBA" id="ARBA00022490"/>
    </source>
</evidence>
<organism evidence="5 6">
    <name type="scientific">Bugula neritina</name>
    <name type="common">Brown bryozoan</name>
    <name type="synonym">Sertularia neritina</name>
    <dbReference type="NCBI Taxonomy" id="10212"/>
    <lineage>
        <taxon>Eukaryota</taxon>
        <taxon>Metazoa</taxon>
        <taxon>Spiralia</taxon>
        <taxon>Lophotrochozoa</taxon>
        <taxon>Bryozoa</taxon>
        <taxon>Gymnolaemata</taxon>
        <taxon>Cheilostomatida</taxon>
        <taxon>Flustrina</taxon>
        <taxon>Buguloidea</taxon>
        <taxon>Bugulidae</taxon>
        <taxon>Bugula</taxon>
    </lineage>
</organism>
<evidence type="ECO:0000313" key="5">
    <source>
        <dbReference type="EMBL" id="KAF6024388.1"/>
    </source>
</evidence>
<proteinExistence type="predicted"/>
<dbReference type="EMBL" id="VXIV02002585">
    <property type="protein sequence ID" value="KAF6024388.1"/>
    <property type="molecule type" value="Genomic_DNA"/>
</dbReference>
<feature type="domain" description="Fascin-like" evidence="4">
    <location>
        <begin position="7"/>
        <end position="75"/>
    </location>
</feature>
<dbReference type="GO" id="GO:0051015">
    <property type="term" value="F:actin filament binding"/>
    <property type="evidence" value="ECO:0007669"/>
    <property type="project" value="InterPro"/>
</dbReference>
<protein>
    <recommendedName>
        <fullName evidence="4">Fascin-like domain-containing protein</fullName>
    </recommendedName>
</protein>
<keyword evidence="2" id="KW-0963">Cytoplasm</keyword>
<evidence type="ECO:0000259" key="4">
    <source>
        <dbReference type="Pfam" id="PF06268"/>
    </source>
</evidence>
<comment type="caution">
    <text evidence="5">The sequence shown here is derived from an EMBL/GenBank/DDBJ whole genome shotgun (WGS) entry which is preliminary data.</text>
</comment>
<keyword evidence="6" id="KW-1185">Reference proteome</keyword>
<dbReference type="Proteomes" id="UP000593567">
    <property type="component" value="Unassembled WGS sequence"/>
</dbReference>
<evidence type="ECO:0000313" key="6">
    <source>
        <dbReference type="Proteomes" id="UP000593567"/>
    </source>
</evidence>
<evidence type="ECO:0000256" key="1">
    <source>
        <dbReference type="ARBA" id="ARBA00004496"/>
    </source>
</evidence>
<dbReference type="InterPro" id="IPR008999">
    <property type="entry name" value="Actin-crosslinking"/>
</dbReference>
<keyword evidence="3" id="KW-0009">Actin-binding</keyword>